<name>A0A7D5FI30_9CAUD</name>
<sequence length="184" mass="20405">MTKLFILNGPAGVGKDTIADVMLELGVVDGKVSFKSPMFDVARGMLSKDEFDWFIENYNNRDEKEKHQEILGGKSIREFMIWISESVMKPVFGDYVFGKRLAQSLGDGCYICADGGFASEIKPLIDTGVEVTLIRLHRAGYKFDGDSRSYIHGVCAREIDVRVVDGDIDGTSALVRHVINSTNC</sequence>
<dbReference type="EMBL" id="MT682706">
    <property type="protein sequence ID" value="QLF80564.1"/>
    <property type="molecule type" value="Genomic_DNA"/>
</dbReference>
<protein>
    <submittedName>
        <fullName evidence="1">Uncharacterized protein</fullName>
    </submittedName>
</protein>
<reference evidence="1 2" key="1">
    <citation type="submission" date="2020-06" db="EMBL/GenBank/DDBJ databases">
        <title>Complete genome sequences of eight phages infecting swine Enterotoxigenic Escherichia coli.</title>
        <authorList>
            <person name="Ferreira A."/>
            <person name="Oliveira H."/>
            <person name="Silva D."/>
            <person name="Almeida C."/>
            <person name="Burgan J."/>
            <person name="Azered J."/>
            <person name="Oliveira A."/>
        </authorList>
    </citation>
    <scope>NUCLEOTIDE SEQUENCE [LARGE SCALE GENOMIC DNA]</scope>
</reference>
<organism evidence="1 2">
    <name type="scientific">Escherichia phage vB_EcoS_FP</name>
    <dbReference type="NCBI Taxonomy" id="2750857"/>
    <lineage>
        <taxon>Viruses</taxon>
        <taxon>Duplodnaviria</taxon>
        <taxon>Heunggongvirae</taxon>
        <taxon>Uroviricota</taxon>
        <taxon>Caudoviricetes</taxon>
        <taxon>Drexlerviridae</taxon>
        <taxon>Braunvirinae</taxon>
        <taxon>Veterinaerplatzvirus</taxon>
        <taxon>Veterinaerplatzvirus FP</taxon>
    </lineage>
</organism>
<dbReference type="Proteomes" id="UP000515626">
    <property type="component" value="Segment"/>
</dbReference>
<proteinExistence type="predicted"/>
<dbReference type="SUPFAM" id="SSF52540">
    <property type="entry name" value="P-loop containing nucleoside triphosphate hydrolases"/>
    <property type="match status" value="1"/>
</dbReference>
<keyword evidence="2" id="KW-1185">Reference proteome</keyword>
<dbReference type="InterPro" id="IPR027417">
    <property type="entry name" value="P-loop_NTPase"/>
</dbReference>
<evidence type="ECO:0000313" key="2">
    <source>
        <dbReference type="Proteomes" id="UP000515626"/>
    </source>
</evidence>
<evidence type="ECO:0000313" key="1">
    <source>
        <dbReference type="EMBL" id="QLF80564.1"/>
    </source>
</evidence>
<gene>
    <name evidence="1" type="ORF">FP_0058</name>
</gene>
<accession>A0A7D5FI30</accession>